<dbReference type="Pfam" id="PF07920">
    <property type="entry name" value="DUF1684"/>
    <property type="match status" value="1"/>
</dbReference>
<feature type="region of interest" description="Disordered" evidence="1">
    <location>
        <begin position="17"/>
        <end position="49"/>
    </location>
</feature>
<dbReference type="eggNOG" id="COG3358">
    <property type="taxonomic scope" value="Bacteria"/>
</dbReference>
<dbReference type="HOGENOM" id="CLU_2343776_0_0_7"/>
<dbReference type="KEGG" id="mxa:MXAN_5250"/>
<evidence type="ECO:0000256" key="1">
    <source>
        <dbReference type="SAM" id="MobiDB-lite"/>
    </source>
</evidence>
<dbReference type="AlphaFoldDB" id="Q1D1S1"/>
<dbReference type="InterPro" id="IPR012467">
    <property type="entry name" value="DUF1684"/>
</dbReference>
<gene>
    <name evidence="2" type="ordered locus">MXAN_5250</name>
</gene>
<evidence type="ECO:0000313" key="3">
    <source>
        <dbReference type="Proteomes" id="UP000002402"/>
    </source>
</evidence>
<keyword evidence="3" id="KW-1185">Reference proteome</keyword>
<dbReference type="STRING" id="246197.MXAN_5250"/>
<proteinExistence type="predicted"/>
<dbReference type="PANTHER" id="PTHR41913">
    <property type="entry name" value="DUF1684 DOMAIN-CONTAINING PROTEIN"/>
    <property type="match status" value="1"/>
</dbReference>
<organism evidence="2 3">
    <name type="scientific">Myxococcus xanthus (strain DK1622)</name>
    <dbReference type="NCBI Taxonomy" id="246197"/>
    <lineage>
        <taxon>Bacteria</taxon>
        <taxon>Pseudomonadati</taxon>
        <taxon>Myxococcota</taxon>
        <taxon>Myxococcia</taxon>
        <taxon>Myxococcales</taxon>
        <taxon>Cystobacterineae</taxon>
        <taxon>Myxococcaceae</taxon>
        <taxon>Myxococcus</taxon>
    </lineage>
</organism>
<feature type="region of interest" description="Disordered" evidence="1">
    <location>
        <begin position="78"/>
        <end position="97"/>
    </location>
</feature>
<protein>
    <recommendedName>
        <fullName evidence="4">DUF1684 domain-containing protein</fullName>
    </recommendedName>
</protein>
<reference evidence="2 3" key="1">
    <citation type="journal article" date="2006" name="Proc. Natl. Acad. Sci. U.S.A.">
        <title>Evolution of sensory complexity recorded in a myxobacterial genome.</title>
        <authorList>
            <person name="Goldman B.S."/>
            <person name="Nierman W.C."/>
            <person name="Kaiser D."/>
            <person name="Slater S.C."/>
            <person name="Durkin A.S."/>
            <person name="Eisen J.A."/>
            <person name="Ronning C.M."/>
            <person name="Barbazuk W.B."/>
            <person name="Blanchard M."/>
            <person name="Field C."/>
            <person name="Halling C."/>
            <person name="Hinkle G."/>
            <person name="Iartchuk O."/>
            <person name="Kim H.S."/>
            <person name="Mackenzie C."/>
            <person name="Madupu R."/>
            <person name="Miller N."/>
            <person name="Shvartsbeyn A."/>
            <person name="Sullivan S.A."/>
            <person name="Vaudin M."/>
            <person name="Wiegand R."/>
            <person name="Kaplan H.B."/>
        </authorList>
    </citation>
    <scope>NUCLEOTIDE SEQUENCE [LARGE SCALE GENOMIC DNA]</scope>
    <source>
        <strain evidence="3">DK1622</strain>
    </source>
</reference>
<accession>Q1D1S1</accession>
<dbReference type="EnsemblBacteria" id="ABF86191">
    <property type="protein sequence ID" value="ABF86191"/>
    <property type="gene ID" value="MXAN_5250"/>
</dbReference>
<dbReference type="Proteomes" id="UP000002402">
    <property type="component" value="Chromosome"/>
</dbReference>
<sequence>MLRLHSELVMRERLTVRRARTPARGDSGGDEVHRNETNGAGRELEAETPVGATVVLDYNRAYNPTCAFSAYSLCPLSPRQNRLPLRVPASEKRPQSQ</sequence>
<dbReference type="EMBL" id="CP000113">
    <property type="protein sequence ID" value="ABF86191.1"/>
    <property type="molecule type" value="Genomic_DNA"/>
</dbReference>
<dbReference type="PANTHER" id="PTHR41913:SF1">
    <property type="entry name" value="DUF1684 DOMAIN-CONTAINING PROTEIN"/>
    <property type="match status" value="1"/>
</dbReference>
<evidence type="ECO:0008006" key="4">
    <source>
        <dbReference type="Google" id="ProtNLM"/>
    </source>
</evidence>
<evidence type="ECO:0000313" key="2">
    <source>
        <dbReference type="EMBL" id="ABF86191.1"/>
    </source>
</evidence>
<name>Q1D1S1_MYXXD</name>